<name>A0A1Z1MT87_9FLOR</name>
<accession>A0A1Z1MT87</accession>
<organism evidence="1">
    <name type="scientific">Polysiphonia sp</name>
    <dbReference type="NCBI Taxonomy" id="1967842"/>
    <lineage>
        <taxon>Eukaryota</taxon>
        <taxon>Rhodophyta</taxon>
        <taxon>Florideophyceae</taxon>
        <taxon>Rhodymeniophycidae</taxon>
        <taxon>Ceramiales</taxon>
        <taxon>Rhodomelaceae</taxon>
        <taxon>Polysiphonioideae</taxon>
        <taxon>Polysiphonia</taxon>
    </lineage>
</organism>
<reference evidence="1" key="1">
    <citation type="journal article" date="2017" name="J. Phycol.">
        <title>Analysis of chloroplast genomes and a supermatrix inform reclassification of the Rhodomelaceae (Rhodophyta).</title>
        <authorList>
            <person name="Diaz-Tapia P."/>
            <person name="Maggs C.A."/>
            <person name="West J.A."/>
            <person name="Verbruggen H."/>
        </authorList>
    </citation>
    <scope>NUCLEOTIDE SEQUENCE</scope>
    <source>
        <strain evidence="1">PD1760</strain>
    </source>
</reference>
<dbReference type="AlphaFoldDB" id="A0A1Z1MT87"/>
<evidence type="ECO:0000313" key="1">
    <source>
        <dbReference type="EMBL" id="ARW69288.1"/>
    </source>
</evidence>
<geneLocation type="chloroplast" evidence="1"/>
<dbReference type="EMBL" id="MF101456">
    <property type="protein sequence ID" value="ARW69288.1"/>
    <property type="molecule type" value="Genomic_DNA"/>
</dbReference>
<protein>
    <submittedName>
        <fullName evidence="1">Uncharacterized protein</fullName>
    </submittedName>
</protein>
<gene>
    <name evidence="1" type="primary">ConsOrf2</name>
</gene>
<proteinExistence type="predicted"/>
<keyword evidence="1" id="KW-0934">Plastid</keyword>
<keyword evidence="1" id="KW-0150">Chloroplast</keyword>
<sequence>MDKAYFKILIVNQKIIDIYYFSGNYAQGYTYHYPICFRVQISQYDYIFMLLSKFSAIKKLSTQHKLYLGEEICKVKISLSLRQTYIQN</sequence>